<dbReference type="PANTHER" id="PTHR23509">
    <property type="entry name" value="PA-PL1 PHOSPHOLIPASE FAMILY"/>
    <property type="match status" value="1"/>
</dbReference>
<dbReference type="GO" id="GO:0046872">
    <property type="term" value="F:metal ion binding"/>
    <property type="evidence" value="ECO:0007669"/>
    <property type="project" value="InterPro"/>
</dbReference>
<keyword evidence="5" id="KW-1185">Reference proteome</keyword>
<comment type="caution">
    <text evidence="4">The sequence shown here is derived from an EMBL/GenBank/DDBJ whole genome shotgun (WGS) entry which is preliminary data.</text>
</comment>
<evidence type="ECO:0000313" key="5">
    <source>
        <dbReference type="Proteomes" id="UP000824219"/>
    </source>
</evidence>
<proteinExistence type="inferred from homology"/>
<dbReference type="PANTHER" id="PTHR23509:SF32">
    <property type="entry name" value="PHOSPHOLIPASE DDHD1"/>
    <property type="match status" value="1"/>
</dbReference>
<dbReference type="EMBL" id="JAHKSW010000025">
    <property type="protein sequence ID" value="KAG7316223.1"/>
    <property type="molecule type" value="Genomic_DNA"/>
</dbReference>
<name>A0A9D3N4I1_9TELE</name>
<dbReference type="OrthoDB" id="431378at2759"/>
<dbReference type="GO" id="GO:0004620">
    <property type="term" value="F:phospholipase activity"/>
    <property type="evidence" value="ECO:0007669"/>
    <property type="project" value="TreeGrafter"/>
</dbReference>
<dbReference type="Proteomes" id="UP000824219">
    <property type="component" value="Linkage Group LG25"/>
</dbReference>
<feature type="compositionally biased region" description="Low complexity" evidence="2">
    <location>
        <begin position="988"/>
        <end position="1006"/>
    </location>
</feature>
<dbReference type="PROSITE" id="PS51043">
    <property type="entry name" value="DDHD"/>
    <property type="match status" value="1"/>
</dbReference>
<comment type="similarity">
    <text evidence="1">Belongs to the PA-PLA1 family.</text>
</comment>
<feature type="region of interest" description="Disordered" evidence="2">
    <location>
        <begin position="988"/>
        <end position="1014"/>
    </location>
</feature>
<dbReference type="Pfam" id="PF02862">
    <property type="entry name" value="DDHD"/>
    <property type="match status" value="1"/>
</dbReference>
<feature type="compositionally biased region" description="Polar residues" evidence="2">
    <location>
        <begin position="804"/>
        <end position="813"/>
    </location>
</feature>
<feature type="region of interest" description="Disordered" evidence="2">
    <location>
        <begin position="124"/>
        <end position="184"/>
    </location>
</feature>
<dbReference type="AlphaFoldDB" id="A0A9D3N4I1"/>
<evidence type="ECO:0000256" key="2">
    <source>
        <dbReference type="SAM" id="MobiDB-lite"/>
    </source>
</evidence>
<dbReference type="InterPro" id="IPR004177">
    <property type="entry name" value="DDHD_dom"/>
</dbReference>
<evidence type="ECO:0000256" key="1">
    <source>
        <dbReference type="ARBA" id="ARBA00038464"/>
    </source>
</evidence>
<dbReference type="Gene3D" id="2.30.29.90">
    <property type="match status" value="1"/>
</dbReference>
<feature type="domain" description="DDHD" evidence="3">
    <location>
        <begin position="603"/>
        <end position="864"/>
    </location>
</feature>
<dbReference type="SMART" id="SM01313">
    <property type="entry name" value="Sec3-PIP2_bind"/>
    <property type="match status" value="1"/>
</dbReference>
<accession>A0A9D3N4I1</accession>
<feature type="region of interest" description="Disordered" evidence="2">
    <location>
        <begin position="20"/>
        <end position="64"/>
    </location>
</feature>
<evidence type="ECO:0000259" key="3">
    <source>
        <dbReference type="PROSITE" id="PS51043"/>
    </source>
</evidence>
<feature type="region of interest" description="Disordered" evidence="2">
    <location>
        <begin position="83"/>
        <end position="109"/>
    </location>
</feature>
<evidence type="ECO:0000313" key="4">
    <source>
        <dbReference type="EMBL" id="KAG7316223.1"/>
    </source>
</evidence>
<sequence length="1118" mass="125970">MGIYPVLPCHKEVEVDILTGQRSGTTEGESEPSHLRADSQGARWKTSSQGGAKSKLQPSPRWEEELHEKSRAYWASGDQLLLQPQPYSTPIEPDPKGKRPRTQLLPDDTGEFLKGAKQTLHKLTMESKGEKRASAYSPQPEQVKKSLTEDAAYSDADYLDPNYTDGEEPAARTRPSTRSRSGEVTELEAQEVRWFYREDKRNWKPFVGHDSLKIELAHRTLCALRDAREGVFEPEDSVCESVCEDAGVEAVCVRGGLYEVDVKGKECYPVYWNQQERIPVMRAQWFTDGTWLPLDEEDGDLIEQEHLTKFRGHRIEDSLETEGVSAAPESKEVVHSVKLSRSHVDWHSVDEVYLYSDATTSKIARTVTQKLGFSKASSSGTRLHRGYVEEAALEDTPPAATHIVFVVHGIGQKMDQGRIIRNTSMMRDAARKMAEKHFSDRTTEHVEFLPVEWRSKLSLDGDTVDTITPDKVRGLRDMLNSSAMDIMYYTSPLYRDEITRGLTSELNRLYTLFCSRNPEFEEKGRVSIVSHSLGCVITYDIITGWDPVRLHHQEAPVAVETDPLWRSSHEQRLVEELHLTRMRLRGLEDQFQSLKSSRNSPALKFKVENFFCMGSPLAVFLALRGVRPGSCRTQNHILPRSICNRLFNIFHPTDPVAYRLEPLILKHYSNVAPVQIHWYNTSSPAPYDEMRAVFLTPLKECVSLSEGENTPSPCTSPPQQRRVGESITNLGRASIMGAASIGKGIGGILFSRFSRSSGQVGGAEEEPVNSEVGPYETGGGANGEEGGVTEAEDKKEEKTEKENSMSQSTSTIMDNTALLELDRRIDFELREGLVESRYWSACEKLRSTNNHQLQLLTVIEVSKRRRRRLTFIPAGRKGEYITFLCLSVTNKKPTQVFITKVKQFEFSPQFEKRSHWSVDHLRRVDGINPDKDSPEFDLVFDHRSDQWVAASSAEKCVFIQILYHLCQLYWESQREPSVTAPPVGLKLTSTSTPASSTASTSTEQTSVLEKKKKSREVPRPTEFVNCQSKLLGDACSLNIIIYRCKIFLHRMRNSLTSAPEPSHSQKATPVKVGVVSSSTPAQSIMGTVGRRASQVFSERGDVKHLAENVQKFALKQHD</sequence>
<feature type="region of interest" description="Disordered" evidence="2">
    <location>
        <begin position="759"/>
        <end position="813"/>
    </location>
</feature>
<feature type="compositionally biased region" description="Basic and acidic residues" evidence="2">
    <location>
        <begin position="791"/>
        <end position="803"/>
    </location>
</feature>
<feature type="compositionally biased region" description="Basic and acidic residues" evidence="2">
    <location>
        <begin position="124"/>
        <end position="133"/>
    </location>
</feature>
<dbReference type="InterPro" id="IPR028258">
    <property type="entry name" value="Sec3-PIP2_bind"/>
</dbReference>
<gene>
    <name evidence="4" type="ORF">KOW79_019764</name>
</gene>
<organism evidence="4 5">
    <name type="scientific">Hemibagrus wyckioides</name>
    <dbReference type="NCBI Taxonomy" id="337641"/>
    <lineage>
        <taxon>Eukaryota</taxon>
        <taxon>Metazoa</taxon>
        <taxon>Chordata</taxon>
        <taxon>Craniata</taxon>
        <taxon>Vertebrata</taxon>
        <taxon>Euteleostomi</taxon>
        <taxon>Actinopterygii</taxon>
        <taxon>Neopterygii</taxon>
        <taxon>Teleostei</taxon>
        <taxon>Ostariophysi</taxon>
        <taxon>Siluriformes</taxon>
        <taxon>Bagridae</taxon>
        <taxon>Hemibagrus</taxon>
    </lineage>
</organism>
<dbReference type="SMART" id="SM01127">
    <property type="entry name" value="DDHD"/>
    <property type="match status" value="1"/>
</dbReference>
<protein>
    <recommendedName>
        <fullName evidence="3">DDHD domain-containing protein</fullName>
    </recommendedName>
</protein>
<dbReference type="GO" id="GO:0005737">
    <property type="term" value="C:cytoplasm"/>
    <property type="evidence" value="ECO:0007669"/>
    <property type="project" value="TreeGrafter"/>
</dbReference>
<dbReference type="Pfam" id="PF15277">
    <property type="entry name" value="Sec3-PIP2_bind"/>
    <property type="match status" value="1"/>
</dbReference>
<dbReference type="InterPro" id="IPR058055">
    <property type="entry name" value="PA-PLA1"/>
</dbReference>
<reference evidence="4 5" key="1">
    <citation type="submission" date="2021-06" db="EMBL/GenBank/DDBJ databases">
        <title>Chromosome-level genome assembly of the red-tail catfish (Hemibagrus wyckioides).</title>
        <authorList>
            <person name="Shao F."/>
        </authorList>
    </citation>
    <scope>NUCLEOTIDE SEQUENCE [LARGE SCALE GENOMIC DNA]</scope>
    <source>
        <strain evidence="4">EC202008001</strain>
        <tissue evidence="4">Blood</tissue>
    </source>
</reference>
<feature type="compositionally biased region" description="Gly residues" evidence="2">
    <location>
        <begin position="776"/>
        <end position="786"/>
    </location>
</feature>